<keyword evidence="6" id="KW-0677">Repeat</keyword>
<accession>A0A4Q2U2S9</accession>
<dbReference type="GO" id="GO:0097363">
    <property type="term" value="F:protein O-acetylglucosaminyltransferase activity"/>
    <property type="evidence" value="ECO:0007669"/>
    <property type="project" value="UniProtKB-EC"/>
</dbReference>
<dbReference type="RefSeq" id="WP_129228330.1">
    <property type="nucleotide sequence ID" value="NZ_QYBB01000024.1"/>
</dbReference>
<proteinExistence type="inferred from homology"/>
<comment type="caution">
    <text evidence="10">The sequence shown here is derived from an EMBL/GenBank/DDBJ whole genome shotgun (WGS) entry which is preliminary data.</text>
</comment>
<dbReference type="AlphaFoldDB" id="A0A4Q2U2S9"/>
<feature type="repeat" description="TPR" evidence="8">
    <location>
        <begin position="66"/>
        <end position="99"/>
    </location>
</feature>
<dbReference type="PROSITE" id="PS50005">
    <property type="entry name" value="TPR"/>
    <property type="match status" value="1"/>
</dbReference>
<feature type="domain" description="O-GlcNAc transferase C-terminal" evidence="9">
    <location>
        <begin position="248"/>
        <end position="399"/>
    </location>
</feature>
<name>A0A4Q2U2S9_9HYPH</name>
<dbReference type="OrthoDB" id="146908at2"/>
<evidence type="ECO:0000256" key="5">
    <source>
        <dbReference type="ARBA" id="ARBA00022679"/>
    </source>
</evidence>
<evidence type="ECO:0000256" key="6">
    <source>
        <dbReference type="ARBA" id="ARBA00022737"/>
    </source>
</evidence>
<protein>
    <recommendedName>
        <fullName evidence="3">protein O-GlcNAc transferase</fullName>
        <ecNumber evidence="3">2.4.1.255</ecNumber>
    </recommendedName>
</protein>
<dbReference type="Gene3D" id="3.40.50.11380">
    <property type="match status" value="1"/>
</dbReference>
<dbReference type="PANTHER" id="PTHR44998:SF1">
    <property type="entry name" value="UDP-N-ACETYLGLUCOSAMINE--PEPTIDE N-ACETYLGLUCOSAMINYLTRANSFERASE 110 KDA SUBUNIT"/>
    <property type="match status" value="1"/>
</dbReference>
<keyword evidence="5 10" id="KW-0808">Transferase</keyword>
<dbReference type="Proteomes" id="UP000290759">
    <property type="component" value="Unassembled WGS sequence"/>
</dbReference>
<organism evidence="10 11">
    <name type="scientific">Lichenibacterium minor</name>
    <dbReference type="NCBI Taxonomy" id="2316528"/>
    <lineage>
        <taxon>Bacteria</taxon>
        <taxon>Pseudomonadati</taxon>
        <taxon>Pseudomonadota</taxon>
        <taxon>Alphaproteobacteria</taxon>
        <taxon>Hyphomicrobiales</taxon>
        <taxon>Lichenihabitantaceae</taxon>
        <taxon>Lichenibacterium</taxon>
    </lineage>
</organism>
<keyword evidence="7 8" id="KW-0802">TPR repeat</keyword>
<feature type="domain" description="O-GlcNAc transferase C-terminal" evidence="9">
    <location>
        <begin position="418"/>
        <end position="600"/>
    </location>
</feature>
<evidence type="ECO:0000256" key="3">
    <source>
        <dbReference type="ARBA" id="ARBA00011970"/>
    </source>
</evidence>
<evidence type="ECO:0000256" key="7">
    <source>
        <dbReference type="ARBA" id="ARBA00022803"/>
    </source>
</evidence>
<dbReference type="EMBL" id="QYBB01000024">
    <property type="protein sequence ID" value="RYC30480.1"/>
    <property type="molecule type" value="Genomic_DNA"/>
</dbReference>
<keyword evidence="4" id="KW-0328">Glycosyltransferase</keyword>
<comment type="pathway">
    <text evidence="1">Protein modification; protein glycosylation.</text>
</comment>
<keyword evidence="11" id="KW-1185">Reference proteome</keyword>
<dbReference type="InterPro" id="IPR029489">
    <property type="entry name" value="OGT/SEC/SPY_C"/>
</dbReference>
<evidence type="ECO:0000256" key="2">
    <source>
        <dbReference type="ARBA" id="ARBA00005386"/>
    </source>
</evidence>
<dbReference type="SUPFAM" id="SSF48452">
    <property type="entry name" value="TPR-like"/>
    <property type="match status" value="1"/>
</dbReference>
<reference evidence="10 11" key="2">
    <citation type="submission" date="2019-02" db="EMBL/GenBank/DDBJ databases">
        <title>'Lichenibacterium ramalinii' gen. nov. sp. nov., 'Lichenibacterium minor' gen. nov. sp. nov.</title>
        <authorList>
            <person name="Pankratov T."/>
        </authorList>
    </citation>
    <scope>NUCLEOTIDE SEQUENCE [LARGE SCALE GENOMIC DNA]</scope>
    <source>
        <strain evidence="10 11">RmlP026</strain>
    </source>
</reference>
<reference evidence="10 11" key="1">
    <citation type="submission" date="2018-12" db="EMBL/GenBank/DDBJ databases">
        <authorList>
            <person name="Grouzdev D.S."/>
            <person name="Krutkina M.S."/>
        </authorList>
    </citation>
    <scope>NUCLEOTIDE SEQUENCE [LARGE SCALE GENOMIC DNA]</scope>
    <source>
        <strain evidence="10 11">RmlP026</strain>
    </source>
</reference>
<evidence type="ECO:0000256" key="1">
    <source>
        <dbReference type="ARBA" id="ARBA00004922"/>
    </source>
</evidence>
<dbReference type="InterPro" id="IPR019734">
    <property type="entry name" value="TPR_rpt"/>
</dbReference>
<evidence type="ECO:0000313" key="10">
    <source>
        <dbReference type="EMBL" id="RYC30480.1"/>
    </source>
</evidence>
<evidence type="ECO:0000259" key="9">
    <source>
        <dbReference type="Pfam" id="PF13844"/>
    </source>
</evidence>
<evidence type="ECO:0000256" key="4">
    <source>
        <dbReference type="ARBA" id="ARBA00022676"/>
    </source>
</evidence>
<dbReference type="PANTHER" id="PTHR44998">
    <property type="match status" value="1"/>
</dbReference>
<evidence type="ECO:0000256" key="8">
    <source>
        <dbReference type="PROSITE-ProRule" id="PRU00339"/>
    </source>
</evidence>
<dbReference type="EC" id="2.4.1.255" evidence="3"/>
<evidence type="ECO:0000313" key="11">
    <source>
        <dbReference type="Proteomes" id="UP000290759"/>
    </source>
</evidence>
<comment type="similarity">
    <text evidence="2">Belongs to the glycosyltransferase 41 family. O-GlcNAc transferase subfamily.</text>
</comment>
<dbReference type="Pfam" id="PF13844">
    <property type="entry name" value="Glyco_transf_41"/>
    <property type="match status" value="2"/>
</dbReference>
<dbReference type="Gene3D" id="3.40.50.2000">
    <property type="entry name" value="Glycogen Phosphorylase B"/>
    <property type="match status" value="1"/>
</dbReference>
<sequence>MPDQQAPSTTADGLFDASIARASAQAMPVTDLFSAASALTVAGQAGRAAQLYKVWIAFNPADPLLYAVYFNYGTCLRDLGDLPGAIAVLRDGIRLRPDFYPPYINVGRALEDSGQVAAAVTQWIELTHRTAAITGEALHLKITALQQVARVLEDQQQDAGAEDALRDCLSLDPAQREAVQHWIALRQRQCKWPVLQPWDRVSRQNLLRGISPLSLANLADDPLFQLASADDYCRHTIGRPQRPDLPAQEESRDPSRKLRIGYVSSDLREHAVGFAMTDVFETHDRSSFEIYAYYCGIGRDDSTKRRIQAASDRWIDINSLDDAAAARRIVDDGIDILVDLNGYTKSARTKIFAMRPAPIAVNWFGFPGTLGSPYHNYIIADSYVVPEDHERFYSERVLRLPCYQPNDRHRAVSSQRPTRQDENLPEKAVVFCCLNGMQKLTQAVFARWMTILVRVPDSVLWLLSGTAETNERLRTRATLSGVSPDRLIFADKKPNPDHLARYPLADLFLDTLPYGAHTTAADALWMGVPILTQPGRSFASRVCGSVLTAAGLRDTITATPEAYVECAVELGLDRAALAELKARLTAGRDTCLLFDTPHLVRHLEDLYRVMWTEAGQGRLPTPQLGSLDIYHTIGLEELDLEASEDLKDEAYLARYRDALIAWNDTYPIAPDNRLWTGRDRG</sequence>
<dbReference type="Gene3D" id="1.25.40.10">
    <property type="entry name" value="Tetratricopeptide repeat domain"/>
    <property type="match status" value="1"/>
</dbReference>
<dbReference type="InterPro" id="IPR011990">
    <property type="entry name" value="TPR-like_helical_dom_sf"/>
</dbReference>
<dbReference type="Pfam" id="PF13181">
    <property type="entry name" value="TPR_8"/>
    <property type="match status" value="1"/>
</dbReference>
<gene>
    <name evidence="10" type="ORF">D3273_18250</name>
</gene>